<gene>
    <name evidence="2" type="ORF">MPSYJ_03140</name>
</gene>
<dbReference type="AlphaFoldDB" id="A0A7I7M5Q1"/>
<dbReference type="Gene3D" id="3.40.960.10">
    <property type="entry name" value="VSR Endonuclease"/>
    <property type="match status" value="1"/>
</dbReference>
<sequence length="212" mass="23697">MSALRLRHVWVPDSDLHVRYSARARRSRPGVRSCHPYRLDPPIVGAIDPLDIAAASAANYVDAEGLIVVLDSMLNTRMIGMADARSIVAASRFARLNLAERCDPASESGTETMVRLRLRAAGIRLQTQVVIARVGRVDFLIGNRLIIEVDSREHHLSKYQSDRTRDRVAAGLGYLVVRLTYQDVVHRWETVLADILAIIRRRAHRGPMTTSA</sequence>
<dbReference type="KEGG" id="mpsc:MPSYJ_03140"/>
<dbReference type="EMBL" id="AP022574">
    <property type="protein sequence ID" value="BBX66853.1"/>
    <property type="molecule type" value="Genomic_DNA"/>
</dbReference>
<proteinExistence type="predicted"/>
<organism evidence="2 3">
    <name type="scientific">Mycolicibacterium psychrotolerans</name>
    <dbReference type="NCBI Taxonomy" id="216929"/>
    <lineage>
        <taxon>Bacteria</taxon>
        <taxon>Bacillati</taxon>
        <taxon>Actinomycetota</taxon>
        <taxon>Actinomycetes</taxon>
        <taxon>Mycobacteriales</taxon>
        <taxon>Mycobacteriaceae</taxon>
        <taxon>Mycolicibacterium</taxon>
    </lineage>
</organism>
<reference evidence="2 3" key="1">
    <citation type="journal article" date="2019" name="Emerg. Microbes Infect.">
        <title>Comprehensive subspecies identification of 175 nontuberculous mycobacteria species based on 7547 genomic profiles.</title>
        <authorList>
            <person name="Matsumoto Y."/>
            <person name="Kinjo T."/>
            <person name="Motooka D."/>
            <person name="Nabeya D."/>
            <person name="Jung N."/>
            <person name="Uechi K."/>
            <person name="Horii T."/>
            <person name="Iida T."/>
            <person name="Fujita J."/>
            <person name="Nakamura S."/>
        </authorList>
    </citation>
    <scope>NUCLEOTIDE SEQUENCE [LARGE SCALE GENOMIC DNA]</scope>
    <source>
        <strain evidence="2 3">JCM 13323</strain>
    </source>
</reference>
<dbReference type="Pfam" id="PF04480">
    <property type="entry name" value="DUF559"/>
    <property type="match status" value="1"/>
</dbReference>
<dbReference type="InterPro" id="IPR011335">
    <property type="entry name" value="Restrct_endonuc-II-like"/>
</dbReference>
<dbReference type="InterPro" id="IPR007569">
    <property type="entry name" value="DUF559"/>
</dbReference>
<evidence type="ECO:0000259" key="1">
    <source>
        <dbReference type="Pfam" id="PF04480"/>
    </source>
</evidence>
<keyword evidence="3" id="KW-1185">Reference proteome</keyword>
<protein>
    <recommendedName>
        <fullName evidence="1">DUF559 domain-containing protein</fullName>
    </recommendedName>
</protein>
<dbReference type="Proteomes" id="UP000466514">
    <property type="component" value="Chromosome"/>
</dbReference>
<dbReference type="SUPFAM" id="SSF52980">
    <property type="entry name" value="Restriction endonuclease-like"/>
    <property type="match status" value="1"/>
</dbReference>
<evidence type="ECO:0000313" key="3">
    <source>
        <dbReference type="Proteomes" id="UP000466514"/>
    </source>
</evidence>
<accession>A0A7I7M5Q1</accession>
<name>A0A7I7M5Q1_9MYCO</name>
<evidence type="ECO:0000313" key="2">
    <source>
        <dbReference type="EMBL" id="BBX66853.1"/>
    </source>
</evidence>
<feature type="domain" description="DUF559" evidence="1">
    <location>
        <begin position="119"/>
        <end position="199"/>
    </location>
</feature>